<gene>
    <name evidence="7" type="ORF">GCM10008986_12850</name>
</gene>
<dbReference type="PANTHER" id="PTHR42913:SF9">
    <property type="entry name" value="SLR1591 PROTEIN"/>
    <property type="match status" value="1"/>
</dbReference>
<evidence type="ECO:0000313" key="8">
    <source>
        <dbReference type="Proteomes" id="UP001500880"/>
    </source>
</evidence>
<evidence type="ECO:0000256" key="3">
    <source>
        <dbReference type="ARBA" id="ARBA00022630"/>
    </source>
</evidence>
<dbReference type="RefSeq" id="WP_343838896.1">
    <property type="nucleotide sequence ID" value="NZ_BAAADO010000002.1"/>
</dbReference>
<dbReference type="Gene3D" id="3.50.50.100">
    <property type="match status" value="1"/>
</dbReference>
<sequence>MKKLLLVGGGHAHLHVIKKLKDHPIADADVTVISPSQFQYFSGKFGAYAEGLLDKSEISINVETLAKNSKINWVQGAVTSIDPKQKMVLTSTGDVLSFDAISFNIGSLTAGTDLPGVVEYAYRIKPNYHFVDAINECRQTDKVVIVGGGAAAIEISLSLQTWRKKNYVNTPVTLISPDRLLQDKSHKISDKIEKIVVQKDINLIKNEEVTSVKHHKIMTSLHNEIYFDKLLWLTGPKAPGLFSTSKLPVDDQGYLKVEDTLQVKKYPFMFGAGDCVSLENDSNIDEGAVSAVKQGPILFKNLKGFFETGEGELYTPQKNGLSMMSLGDKEGFLNYKEHLITGRLAWHLKNWVDTRYIREYKD</sequence>
<comment type="caution">
    <text evidence="7">The sequence shown here is derived from an EMBL/GenBank/DDBJ whole genome shotgun (WGS) entry which is preliminary data.</text>
</comment>
<evidence type="ECO:0000256" key="1">
    <source>
        <dbReference type="ARBA" id="ARBA00001974"/>
    </source>
</evidence>
<accession>A0ABN1B2D5</accession>
<protein>
    <submittedName>
        <fullName evidence="7">FAD-dependent oxidoreductase</fullName>
    </submittedName>
</protein>
<reference evidence="7 8" key="1">
    <citation type="journal article" date="2019" name="Int. J. Syst. Evol. Microbiol.">
        <title>The Global Catalogue of Microorganisms (GCM) 10K type strain sequencing project: providing services to taxonomists for standard genome sequencing and annotation.</title>
        <authorList>
            <consortium name="The Broad Institute Genomics Platform"/>
            <consortium name="The Broad Institute Genome Sequencing Center for Infectious Disease"/>
            <person name="Wu L."/>
            <person name="Ma J."/>
        </authorList>
    </citation>
    <scope>NUCLEOTIDE SEQUENCE [LARGE SCALE GENOMIC DNA]</scope>
    <source>
        <strain evidence="7 8">JCM 12389</strain>
    </source>
</reference>
<dbReference type="InterPro" id="IPR023753">
    <property type="entry name" value="FAD/NAD-binding_dom"/>
</dbReference>
<keyword evidence="8" id="KW-1185">Reference proteome</keyword>
<dbReference type="SUPFAM" id="SSF51905">
    <property type="entry name" value="FAD/NAD(P)-binding domain"/>
    <property type="match status" value="2"/>
</dbReference>
<dbReference type="InterPro" id="IPR051169">
    <property type="entry name" value="NADH-Q_oxidoreductase"/>
</dbReference>
<evidence type="ECO:0000256" key="4">
    <source>
        <dbReference type="ARBA" id="ARBA00022827"/>
    </source>
</evidence>
<comment type="cofactor">
    <cofactor evidence="1">
        <name>FAD</name>
        <dbReference type="ChEBI" id="CHEBI:57692"/>
    </cofactor>
</comment>
<keyword evidence="4" id="KW-0274">FAD</keyword>
<organism evidence="7 8">
    <name type="scientific">Salinibacillus aidingensis</name>
    <dbReference type="NCBI Taxonomy" id="237684"/>
    <lineage>
        <taxon>Bacteria</taxon>
        <taxon>Bacillati</taxon>
        <taxon>Bacillota</taxon>
        <taxon>Bacilli</taxon>
        <taxon>Bacillales</taxon>
        <taxon>Bacillaceae</taxon>
        <taxon>Salinibacillus</taxon>
    </lineage>
</organism>
<dbReference type="Pfam" id="PF07992">
    <property type="entry name" value="Pyr_redox_2"/>
    <property type="match status" value="1"/>
</dbReference>
<evidence type="ECO:0000256" key="5">
    <source>
        <dbReference type="ARBA" id="ARBA00023002"/>
    </source>
</evidence>
<dbReference type="PANTHER" id="PTHR42913">
    <property type="entry name" value="APOPTOSIS-INDUCING FACTOR 1"/>
    <property type="match status" value="1"/>
</dbReference>
<dbReference type="EMBL" id="BAAADO010000002">
    <property type="protein sequence ID" value="GAA0488546.1"/>
    <property type="molecule type" value="Genomic_DNA"/>
</dbReference>
<name>A0ABN1B2D5_9BACI</name>
<evidence type="ECO:0000259" key="6">
    <source>
        <dbReference type="Pfam" id="PF07992"/>
    </source>
</evidence>
<keyword evidence="5" id="KW-0560">Oxidoreductase</keyword>
<proteinExistence type="inferred from homology"/>
<keyword evidence="3" id="KW-0285">Flavoprotein</keyword>
<dbReference type="Proteomes" id="UP001500880">
    <property type="component" value="Unassembled WGS sequence"/>
</dbReference>
<comment type="similarity">
    <text evidence="2">Belongs to the NADH dehydrogenase family.</text>
</comment>
<dbReference type="InterPro" id="IPR036188">
    <property type="entry name" value="FAD/NAD-bd_sf"/>
</dbReference>
<evidence type="ECO:0000256" key="2">
    <source>
        <dbReference type="ARBA" id="ARBA00005272"/>
    </source>
</evidence>
<feature type="domain" description="FAD/NAD(P)-binding" evidence="6">
    <location>
        <begin position="3"/>
        <end position="295"/>
    </location>
</feature>
<evidence type="ECO:0000313" key="7">
    <source>
        <dbReference type="EMBL" id="GAA0488546.1"/>
    </source>
</evidence>